<reference evidence="5" key="1">
    <citation type="submission" date="2020-01" db="EMBL/GenBank/DDBJ databases">
        <title>Development of genomics and gene disruption for Polysphondylium violaceum indicates a role for the polyketide synthase stlB in stalk morphogenesis.</title>
        <authorList>
            <person name="Narita B."/>
            <person name="Kawabe Y."/>
            <person name="Kin K."/>
            <person name="Saito T."/>
            <person name="Gibbs R."/>
            <person name="Kuspa A."/>
            <person name="Muzny D."/>
            <person name="Queller D."/>
            <person name="Richards S."/>
            <person name="Strassman J."/>
            <person name="Sucgang R."/>
            <person name="Worley K."/>
            <person name="Schaap P."/>
        </authorList>
    </citation>
    <scope>NUCLEOTIDE SEQUENCE</scope>
    <source>
        <strain evidence="5">QSvi11</strain>
    </source>
</reference>
<dbReference type="InterPro" id="IPR000644">
    <property type="entry name" value="CBS_dom"/>
</dbReference>
<dbReference type="OrthoDB" id="449052at2759"/>
<evidence type="ECO:0000256" key="2">
    <source>
        <dbReference type="ARBA" id="ARBA00023122"/>
    </source>
</evidence>
<keyword evidence="2 3" id="KW-0129">CBS domain</keyword>
<name>A0A8J4UWW2_9MYCE</name>
<protein>
    <recommendedName>
        <fullName evidence="4">CBS domain-containing protein</fullName>
    </recommendedName>
</protein>
<dbReference type="Gene3D" id="3.10.580.10">
    <property type="entry name" value="CBS-domain"/>
    <property type="match status" value="2"/>
</dbReference>
<evidence type="ECO:0000259" key="4">
    <source>
        <dbReference type="PROSITE" id="PS51371"/>
    </source>
</evidence>
<gene>
    <name evidence="5" type="ORF">CYY_008512</name>
</gene>
<evidence type="ECO:0000313" key="5">
    <source>
        <dbReference type="EMBL" id="KAF2070170.1"/>
    </source>
</evidence>
<evidence type="ECO:0000256" key="3">
    <source>
        <dbReference type="PROSITE-ProRule" id="PRU00703"/>
    </source>
</evidence>
<sequence length="312" mass="35598">MSNINLDVLYSIKVGQILANDKTGEIYSVHSDYPVKDAFELMIRKKVLSLPIFDSVHRKYNNFIDMVDIVCFCMKHFSKKELIDFDMNYILESKQIFEKFKCGDICDLSGRNAYLPVESTAPLKVAIDLMSKWGVHRIPIIDAEGTLISILTQSKIIEYLYKNLEKIGDLSVLLQDIPNMGNPNVITIQKDALVMDAFKLIQENNISAIGVVNQIGILEGNISVSDMKMVGYDGKLLSRMFLPVETFMDMIPKNPTIQMFNNILCVRDTTTLEETITKFYLSKVHRIYKIDHEGRPKSVISQGDVLKYFSKE</sequence>
<dbReference type="SUPFAM" id="SSF54631">
    <property type="entry name" value="CBS-domain pair"/>
    <property type="match status" value="2"/>
</dbReference>
<dbReference type="Pfam" id="PF00571">
    <property type="entry name" value="CBS"/>
    <property type="match status" value="4"/>
</dbReference>
<comment type="caution">
    <text evidence="5">The sequence shown here is derived from an EMBL/GenBank/DDBJ whole genome shotgun (WGS) entry which is preliminary data.</text>
</comment>
<evidence type="ECO:0000313" key="6">
    <source>
        <dbReference type="Proteomes" id="UP000695562"/>
    </source>
</evidence>
<dbReference type="PANTHER" id="PTHR13780">
    <property type="entry name" value="AMP-ACTIVATED PROTEIN KINASE, GAMMA REGULATORY SUBUNIT"/>
    <property type="match status" value="1"/>
</dbReference>
<dbReference type="SMART" id="SM00116">
    <property type="entry name" value="CBS"/>
    <property type="match status" value="4"/>
</dbReference>
<dbReference type="InterPro" id="IPR046342">
    <property type="entry name" value="CBS_dom_sf"/>
</dbReference>
<keyword evidence="1" id="KW-0677">Repeat</keyword>
<accession>A0A8J4UWW2</accession>
<feature type="domain" description="CBS" evidence="4">
    <location>
        <begin position="180"/>
        <end position="237"/>
    </location>
</feature>
<dbReference type="PANTHER" id="PTHR13780:SF153">
    <property type="entry name" value="CBS DOMAIN-CONTAINING PROTEIN"/>
    <property type="match status" value="1"/>
</dbReference>
<feature type="domain" description="CBS" evidence="4">
    <location>
        <begin position="109"/>
        <end position="166"/>
    </location>
</feature>
<dbReference type="AlphaFoldDB" id="A0A8J4UWW2"/>
<keyword evidence="6" id="KW-1185">Reference proteome</keyword>
<dbReference type="CDD" id="cd02205">
    <property type="entry name" value="CBS_pair_SF"/>
    <property type="match status" value="3"/>
</dbReference>
<dbReference type="PROSITE" id="PS51371">
    <property type="entry name" value="CBS"/>
    <property type="match status" value="3"/>
</dbReference>
<organism evidence="5 6">
    <name type="scientific">Polysphondylium violaceum</name>
    <dbReference type="NCBI Taxonomy" id="133409"/>
    <lineage>
        <taxon>Eukaryota</taxon>
        <taxon>Amoebozoa</taxon>
        <taxon>Evosea</taxon>
        <taxon>Eumycetozoa</taxon>
        <taxon>Dictyostelia</taxon>
        <taxon>Dictyosteliales</taxon>
        <taxon>Dictyosteliaceae</taxon>
        <taxon>Polysphondylium</taxon>
    </lineage>
</organism>
<dbReference type="Proteomes" id="UP000695562">
    <property type="component" value="Unassembled WGS sequence"/>
</dbReference>
<feature type="domain" description="CBS" evidence="4">
    <location>
        <begin position="259"/>
        <end position="312"/>
    </location>
</feature>
<evidence type="ECO:0000256" key="1">
    <source>
        <dbReference type="ARBA" id="ARBA00022737"/>
    </source>
</evidence>
<dbReference type="EMBL" id="AJWJ01000531">
    <property type="protein sequence ID" value="KAF2070170.1"/>
    <property type="molecule type" value="Genomic_DNA"/>
</dbReference>
<proteinExistence type="predicted"/>
<dbReference type="InterPro" id="IPR050511">
    <property type="entry name" value="AMPK_gamma/SDS23_families"/>
</dbReference>